<dbReference type="GO" id="GO:0009435">
    <property type="term" value="P:NAD+ biosynthetic process"/>
    <property type="evidence" value="ECO:0007669"/>
    <property type="project" value="InterPro"/>
</dbReference>
<dbReference type="GO" id="GO:0008734">
    <property type="term" value="F:L-aspartate oxidase activity"/>
    <property type="evidence" value="ECO:0007669"/>
    <property type="project" value="InterPro"/>
</dbReference>
<organism evidence="1 2">
    <name type="scientific">Roseiflexus castenholzii (strain DSM 13941 / HLO8)</name>
    <dbReference type="NCBI Taxonomy" id="383372"/>
    <lineage>
        <taxon>Bacteria</taxon>
        <taxon>Bacillati</taxon>
        <taxon>Chloroflexota</taxon>
        <taxon>Chloroflexia</taxon>
        <taxon>Chloroflexales</taxon>
        <taxon>Roseiflexineae</taxon>
        <taxon>Roseiflexaceae</taxon>
        <taxon>Roseiflexus</taxon>
    </lineage>
</organism>
<accession>A7NPE8</accession>
<sequence>MNTSLSCDIAIIGGSLGGVAAALAACDNGASVILTEATDWLGGQATSQGVSALDEHQYIETFGATCRYAAFREAIRDHYRRRYGVTAMPDGSPLNPGDGWVSALCFEPRVGVAVIETMLAPHIAGGRLTVLYNHIPVSAVVQDDTISSVTMMSANGSVTITARFFLDATDLGDLLPLAGAPWVTGAESCDDTGEADAPEEARPGEVQGFTFCFAVEHCPGEDHTIPKPAGYERLRDAQPFTLTLTGSDGSPRPFRVFETGPTGLPPFWTYRRLLSGRLFDPSGALRDIAMINWNANDYHHADLIGATPEERGRILDEAKRLSLSFLHWLQTEVPRDDGSGCGYPGLRLLPDVMGTADGLSKAPYIRESRRIRALRRVTAGDILAAGRTTARAVHFPDSCGVGWYFMDLHPAVGNPRSMFAPTLPFQIPLGALIPQRPANLLAACKNIGTTHLSNGAYRLHPVEWNIGEAAGALAAFCLAHSVQPREVWEGALLRFFQRHLLEQGVPLEWTVDVPPGHPHFIPTQLLLLAGALDGNGPRAASLAIAPDQPVDRADAPAVLRALLRIVGLSTEPVIDPALHHQPLSRAETGATLALIGGEADCLSDPPTWGELCTAMRPLL</sequence>
<proteinExistence type="predicted"/>
<dbReference type="Proteomes" id="UP000000263">
    <property type="component" value="Chromosome"/>
</dbReference>
<dbReference type="Pfam" id="PF12831">
    <property type="entry name" value="FAD_oxidored"/>
    <property type="match status" value="1"/>
</dbReference>
<dbReference type="STRING" id="383372.Rcas_3394"/>
<keyword evidence="2" id="KW-1185">Reference proteome</keyword>
<protein>
    <recommendedName>
        <fullName evidence="3">FAD-dependent oxidoreductase</fullName>
    </recommendedName>
</protein>
<dbReference type="EMBL" id="CP000804">
    <property type="protein sequence ID" value="ABU59444.1"/>
    <property type="molecule type" value="Genomic_DNA"/>
</dbReference>
<evidence type="ECO:0008006" key="3">
    <source>
        <dbReference type="Google" id="ProtNLM"/>
    </source>
</evidence>
<dbReference type="PANTHER" id="PTHR42716:SF1">
    <property type="entry name" value="SLL0471 PROTEIN"/>
    <property type="match status" value="1"/>
</dbReference>
<dbReference type="InterPro" id="IPR005288">
    <property type="entry name" value="NadB"/>
</dbReference>
<dbReference type="KEGG" id="rca:Rcas_3394"/>
<dbReference type="OrthoDB" id="615715at2"/>
<dbReference type="HOGENOM" id="CLU_029779_1_0_0"/>
<reference evidence="1 2" key="1">
    <citation type="submission" date="2007-08" db="EMBL/GenBank/DDBJ databases">
        <title>Complete sequence of Roseiflexus castenholzii DSM 13941.</title>
        <authorList>
            <consortium name="US DOE Joint Genome Institute"/>
            <person name="Copeland A."/>
            <person name="Lucas S."/>
            <person name="Lapidus A."/>
            <person name="Barry K."/>
            <person name="Glavina del Rio T."/>
            <person name="Dalin E."/>
            <person name="Tice H."/>
            <person name="Pitluck S."/>
            <person name="Thompson L.S."/>
            <person name="Brettin T."/>
            <person name="Bruce D."/>
            <person name="Detter J.C."/>
            <person name="Han C."/>
            <person name="Tapia R."/>
            <person name="Schmutz J."/>
            <person name="Larimer F."/>
            <person name="Land M."/>
            <person name="Hauser L."/>
            <person name="Kyrpides N."/>
            <person name="Mikhailova N."/>
            <person name="Bryant D.A."/>
            <person name="Hanada S."/>
            <person name="Tsukatani Y."/>
            <person name="Richardson P."/>
        </authorList>
    </citation>
    <scope>NUCLEOTIDE SEQUENCE [LARGE SCALE GENOMIC DNA]</scope>
    <source>
        <strain evidence="2">DSM 13941 / HLO8</strain>
    </source>
</reference>
<dbReference type="eggNOG" id="COG1249">
    <property type="taxonomic scope" value="Bacteria"/>
</dbReference>
<evidence type="ECO:0000313" key="2">
    <source>
        <dbReference type="Proteomes" id="UP000000263"/>
    </source>
</evidence>
<dbReference type="RefSeq" id="WP_012121868.1">
    <property type="nucleotide sequence ID" value="NC_009767.1"/>
</dbReference>
<evidence type="ECO:0000313" key="1">
    <source>
        <dbReference type="EMBL" id="ABU59444.1"/>
    </source>
</evidence>
<dbReference type="PANTHER" id="PTHR42716">
    <property type="entry name" value="L-ASPARTATE OXIDASE"/>
    <property type="match status" value="1"/>
</dbReference>
<dbReference type="Gene3D" id="3.50.50.60">
    <property type="entry name" value="FAD/NAD(P)-binding domain"/>
    <property type="match status" value="1"/>
</dbReference>
<dbReference type="InterPro" id="IPR036188">
    <property type="entry name" value="FAD/NAD-bd_sf"/>
</dbReference>
<dbReference type="SUPFAM" id="SSF51905">
    <property type="entry name" value="FAD/NAD(P)-binding domain"/>
    <property type="match status" value="1"/>
</dbReference>
<name>A7NPE8_ROSCS</name>
<dbReference type="AlphaFoldDB" id="A7NPE8"/>
<gene>
    <name evidence="1" type="ordered locus">Rcas_3394</name>
</gene>